<proteinExistence type="predicted"/>
<dbReference type="InterPro" id="IPR052803">
    <property type="entry name" value="Cilium-Associated_Jouberin"/>
</dbReference>
<dbReference type="Gene3D" id="2.130.10.10">
    <property type="entry name" value="YVTN repeat-like/Quinoprotein amine dehydrogenase"/>
    <property type="match status" value="1"/>
</dbReference>
<accession>A0A1S3DRP4</accession>
<dbReference type="GO" id="GO:0044458">
    <property type="term" value="P:motile cilium assembly"/>
    <property type="evidence" value="ECO:0007669"/>
    <property type="project" value="TreeGrafter"/>
</dbReference>
<name>A0A1S3DRP4_DIACI</name>
<dbReference type="KEGG" id="dci:103523140"/>
<reference evidence="2" key="1">
    <citation type="submission" date="2025-08" db="UniProtKB">
        <authorList>
            <consortium name="RefSeq"/>
        </authorList>
    </citation>
    <scope>IDENTIFICATION</scope>
</reference>
<dbReference type="STRING" id="121845.A0A1S3DRP4"/>
<evidence type="ECO:0000313" key="2">
    <source>
        <dbReference type="RefSeq" id="XP_008486431.3"/>
    </source>
</evidence>
<dbReference type="RefSeq" id="XP_008486431.3">
    <property type="nucleotide sequence ID" value="XM_008488209.3"/>
</dbReference>
<gene>
    <name evidence="2" type="primary">LOC103523140</name>
</gene>
<dbReference type="AlphaFoldDB" id="A0A1S3DRP4"/>
<dbReference type="PANTHER" id="PTHR44499">
    <property type="entry name" value="JOUBERIN"/>
    <property type="match status" value="1"/>
</dbReference>
<dbReference type="SUPFAM" id="SSF50978">
    <property type="entry name" value="WD40 repeat-like"/>
    <property type="match status" value="1"/>
</dbReference>
<dbReference type="PANTHER" id="PTHR44499:SF1">
    <property type="entry name" value="JOUBERIN"/>
    <property type="match status" value="1"/>
</dbReference>
<dbReference type="InterPro" id="IPR015943">
    <property type="entry name" value="WD40/YVTN_repeat-like_dom_sf"/>
</dbReference>
<organism evidence="1 2">
    <name type="scientific">Diaphorina citri</name>
    <name type="common">Asian citrus psyllid</name>
    <dbReference type="NCBI Taxonomy" id="121845"/>
    <lineage>
        <taxon>Eukaryota</taxon>
        <taxon>Metazoa</taxon>
        <taxon>Ecdysozoa</taxon>
        <taxon>Arthropoda</taxon>
        <taxon>Hexapoda</taxon>
        <taxon>Insecta</taxon>
        <taxon>Pterygota</taxon>
        <taxon>Neoptera</taxon>
        <taxon>Paraneoptera</taxon>
        <taxon>Hemiptera</taxon>
        <taxon>Sternorrhyncha</taxon>
        <taxon>Psylloidea</taxon>
        <taxon>Psyllidae</taxon>
        <taxon>Diaphorininae</taxon>
        <taxon>Diaphorina</taxon>
    </lineage>
</organism>
<keyword evidence="1" id="KW-1185">Reference proteome</keyword>
<dbReference type="GO" id="GO:0036064">
    <property type="term" value="C:ciliary basal body"/>
    <property type="evidence" value="ECO:0007669"/>
    <property type="project" value="TreeGrafter"/>
</dbReference>
<dbReference type="InterPro" id="IPR036322">
    <property type="entry name" value="WD40_repeat_dom_sf"/>
</dbReference>
<dbReference type="PaxDb" id="121845-A0A1S3DRP4"/>
<sequence length="97" mass="10629">MIDATSGVVLQWYKGCMNDSMNTGCTLSPCRSLLFSASEDGSVYVWECHTGLLRGVYLSLGSPGPIALHYHPHDHMILIGLYSNQANPPLCVLTFVR</sequence>
<dbReference type="Proteomes" id="UP000079169">
    <property type="component" value="Unplaced"/>
</dbReference>
<dbReference type="GeneID" id="103523140"/>
<protein>
    <submittedName>
        <fullName evidence="2">Jouberin-like</fullName>
    </submittedName>
</protein>
<evidence type="ECO:0000313" key="1">
    <source>
        <dbReference type="Proteomes" id="UP000079169"/>
    </source>
</evidence>